<proteinExistence type="predicted"/>
<gene>
    <name evidence="2" type="ORF">BB561_003511</name>
</gene>
<evidence type="ECO:0000313" key="2">
    <source>
        <dbReference type="EMBL" id="PVU92969.1"/>
    </source>
</evidence>
<dbReference type="Gene3D" id="3.40.50.720">
    <property type="entry name" value="NAD(P)-binding Rossmann-like Domain"/>
    <property type="match status" value="1"/>
</dbReference>
<dbReference type="SUPFAM" id="SSF51735">
    <property type="entry name" value="NAD(P)-binding Rossmann-fold domains"/>
    <property type="match status" value="1"/>
</dbReference>
<dbReference type="InterPro" id="IPR036291">
    <property type="entry name" value="NAD(P)-bd_dom_sf"/>
</dbReference>
<dbReference type="PANTHER" id="PTHR33303">
    <property type="entry name" value="CYTOPLASMIC PROTEIN-RELATED"/>
    <property type="match status" value="1"/>
</dbReference>
<organism evidence="2 3">
    <name type="scientific">Smittium simulii</name>
    <dbReference type="NCBI Taxonomy" id="133385"/>
    <lineage>
        <taxon>Eukaryota</taxon>
        <taxon>Fungi</taxon>
        <taxon>Fungi incertae sedis</taxon>
        <taxon>Zoopagomycota</taxon>
        <taxon>Kickxellomycotina</taxon>
        <taxon>Harpellomycetes</taxon>
        <taxon>Harpellales</taxon>
        <taxon>Legeriomycetaceae</taxon>
        <taxon>Smittium</taxon>
    </lineage>
</organism>
<dbReference type="OrthoDB" id="5138418at2759"/>
<name>A0A2T9YKY3_9FUNG</name>
<evidence type="ECO:0000313" key="3">
    <source>
        <dbReference type="Proteomes" id="UP000245383"/>
    </source>
</evidence>
<sequence length="139" mass="14862">MSSSQLAFFSSKLFAVSGASADPSKFGNIILNHYLSNKYKVIPINPRGGKIQDLECATSIQEFIQLAKSKFNLEPNQLSLSIVTPPAISEKTIFAAIEAGIKNIWLQPGSEPSGYKEMAIKNNVSIIGGGPCVLVSSAM</sequence>
<accession>A0A2T9YKY3</accession>
<dbReference type="InterPro" id="IPR003781">
    <property type="entry name" value="CoA-bd"/>
</dbReference>
<dbReference type="EMBL" id="MBFR01000143">
    <property type="protein sequence ID" value="PVU92969.1"/>
    <property type="molecule type" value="Genomic_DNA"/>
</dbReference>
<evidence type="ECO:0000259" key="1">
    <source>
        <dbReference type="Pfam" id="PF13380"/>
    </source>
</evidence>
<feature type="domain" description="CoA-binding" evidence="1">
    <location>
        <begin position="14"/>
        <end position="135"/>
    </location>
</feature>
<comment type="caution">
    <text evidence="2">The sequence shown here is derived from an EMBL/GenBank/DDBJ whole genome shotgun (WGS) entry which is preliminary data.</text>
</comment>
<dbReference type="Proteomes" id="UP000245383">
    <property type="component" value="Unassembled WGS sequence"/>
</dbReference>
<keyword evidence="3" id="KW-1185">Reference proteome</keyword>
<dbReference type="STRING" id="133385.A0A2T9YKY3"/>
<reference evidence="2 3" key="1">
    <citation type="journal article" date="2018" name="MBio">
        <title>Comparative Genomics Reveals the Core Gene Toolbox for the Fungus-Insect Symbiosis.</title>
        <authorList>
            <person name="Wang Y."/>
            <person name="Stata M."/>
            <person name="Wang W."/>
            <person name="Stajich J.E."/>
            <person name="White M.M."/>
            <person name="Moncalvo J.M."/>
        </authorList>
    </citation>
    <scope>NUCLEOTIDE SEQUENCE [LARGE SCALE GENOMIC DNA]</scope>
    <source>
        <strain evidence="2 3">SWE-8-4</strain>
    </source>
</reference>
<dbReference type="PANTHER" id="PTHR33303:SF2">
    <property type="entry name" value="COA-BINDING DOMAIN-CONTAINING PROTEIN"/>
    <property type="match status" value="1"/>
</dbReference>
<protein>
    <recommendedName>
        <fullName evidence="1">CoA-binding domain-containing protein</fullName>
    </recommendedName>
</protein>
<dbReference type="Pfam" id="PF13380">
    <property type="entry name" value="CoA_binding_2"/>
    <property type="match status" value="1"/>
</dbReference>
<dbReference type="AlphaFoldDB" id="A0A2T9YKY3"/>